<dbReference type="GO" id="GO:0005737">
    <property type="term" value="C:cytoplasm"/>
    <property type="evidence" value="ECO:0007669"/>
    <property type="project" value="UniProtKB-SubCell"/>
</dbReference>
<evidence type="ECO:0000313" key="10">
    <source>
        <dbReference type="Proteomes" id="UP000183868"/>
    </source>
</evidence>
<comment type="similarity">
    <text evidence="5">Belongs to the ScpB family.</text>
</comment>
<reference evidence="8 9" key="1">
    <citation type="submission" date="2011-09" db="EMBL/GenBank/DDBJ databases">
        <title>The permanent draft genome of Caldithrix abyssi DSM 13497.</title>
        <authorList>
            <consortium name="US DOE Joint Genome Institute (JGI-PGF)"/>
            <person name="Lucas S."/>
            <person name="Han J."/>
            <person name="Lapidus A."/>
            <person name="Bruce D."/>
            <person name="Goodwin L."/>
            <person name="Pitluck S."/>
            <person name="Peters L."/>
            <person name="Kyrpides N."/>
            <person name="Mavromatis K."/>
            <person name="Ivanova N."/>
            <person name="Mikhailova N."/>
            <person name="Chertkov O."/>
            <person name="Detter J.C."/>
            <person name="Tapia R."/>
            <person name="Han C."/>
            <person name="Land M."/>
            <person name="Hauser L."/>
            <person name="Markowitz V."/>
            <person name="Cheng J.-F."/>
            <person name="Hugenholtz P."/>
            <person name="Woyke T."/>
            <person name="Wu D."/>
            <person name="Spring S."/>
            <person name="Brambilla E."/>
            <person name="Klenk H.-P."/>
            <person name="Eisen J.A."/>
        </authorList>
    </citation>
    <scope>NUCLEOTIDE SEQUENCE [LARGE SCALE GENOMIC DNA]</scope>
    <source>
        <strain evidence="8 9">DSM 13497</strain>
    </source>
</reference>
<dbReference type="InParanoid" id="H1XYC0"/>
<evidence type="ECO:0000256" key="4">
    <source>
        <dbReference type="ARBA" id="ARBA00023306"/>
    </source>
</evidence>
<sequence>MEEKKIATIEALIFASESPITAQKIKEILEDVGAKEIKKAVSELNRRYEEQSSALQIIEVAGGFQMVTRPEFAEPVSRLYKARQGQRLTQKALETLAIIAYKQPITKQTIEHIRGVNVDWVLRTLIERNLVTVVGREKAPGNPLLYGTTKEFLEYFGLKSLNDLPKLKEIDEILKGDEKFLESLDQVALEQLAPEELGIANPEELMEKKQNENHSQQQNKAENGTRES</sequence>
<accession>H1XYC0</accession>
<dbReference type="Gene3D" id="1.10.10.10">
    <property type="entry name" value="Winged helix-like DNA-binding domain superfamily/Winged helix DNA-binding domain"/>
    <property type="match status" value="2"/>
</dbReference>
<keyword evidence="1 5" id="KW-0963">Cytoplasm</keyword>
<dbReference type="PIRSF" id="PIRSF019345">
    <property type="entry name" value="ScpB"/>
    <property type="match status" value="1"/>
</dbReference>
<dbReference type="Proteomes" id="UP000183868">
    <property type="component" value="Chromosome"/>
</dbReference>
<protein>
    <recommendedName>
        <fullName evidence="5">Segregation and condensation protein B</fullName>
    </recommendedName>
</protein>
<comment type="subunit">
    <text evidence="5">Homodimer. Homodimerization may be required to stabilize the binding of ScpA to the Smc head domains. Component of a cohesin-like complex composed of ScpA, ScpB and the Smc homodimer, in which ScpA and ScpB bind to the head domain of Smc. The presence of the three proteins is required for the association of the complex with DNA.</text>
</comment>
<gene>
    <name evidence="5" type="primary">scpB</name>
    <name evidence="7" type="ORF">Cabys_2532</name>
    <name evidence="8" type="ORF">Calab_3589</name>
</gene>
<comment type="function">
    <text evidence="5">Participates in chromosomal partition during cell division. May act via the formation of a condensin-like complex containing Smc and ScpA that pull DNA away from mid-cell into both cell halves.</text>
</comment>
<keyword evidence="2 5" id="KW-0132">Cell division</keyword>
<proteinExistence type="inferred from homology"/>
<keyword evidence="9" id="KW-1185">Reference proteome</keyword>
<keyword evidence="4 5" id="KW-0131">Cell cycle</keyword>
<dbReference type="NCBIfam" id="TIGR00281">
    <property type="entry name" value="SMC-Scp complex subunit ScpB"/>
    <property type="match status" value="1"/>
</dbReference>
<dbReference type="OrthoDB" id="9806226at2"/>
<dbReference type="InterPro" id="IPR036388">
    <property type="entry name" value="WH-like_DNA-bd_sf"/>
</dbReference>
<dbReference type="SUPFAM" id="SSF46785">
    <property type="entry name" value="Winged helix' DNA-binding domain"/>
    <property type="match status" value="2"/>
</dbReference>
<dbReference type="EMBL" id="CP018099">
    <property type="protein sequence ID" value="APF19281.1"/>
    <property type="molecule type" value="Genomic_DNA"/>
</dbReference>
<dbReference type="InterPro" id="IPR005234">
    <property type="entry name" value="ScpB_csome_segregation"/>
</dbReference>
<dbReference type="RefSeq" id="WP_006930720.1">
    <property type="nucleotide sequence ID" value="NZ_CM001402.1"/>
</dbReference>
<reference evidence="7 10" key="2">
    <citation type="submission" date="2016-11" db="EMBL/GenBank/DDBJ databases">
        <title>Genomic analysis of Caldithrix abyssi and proposal of a novel bacterial phylum Caldithrichaeota.</title>
        <authorList>
            <person name="Kublanov I."/>
            <person name="Sigalova O."/>
            <person name="Gavrilov S."/>
            <person name="Lebedinsky A."/>
            <person name="Ivanova N."/>
            <person name="Daum C."/>
            <person name="Reddy T."/>
            <person name="Klenk H.P."/>
            <person name="Goker M."/>
            <person name="Reva O."/>
            <person name="Miroshnichenko M."/>
            <person name="Kyprides N."/>
            <person name="Woyke T."/>
            <person name="Gelfand M."/>
        </authorList>
    </citation>
    <scope>NUCLEOTIDE SEQUENCE [LARGE SCALE GENOMIC DNA]</scope>
    <source>
        <strain evidence="7 10">LF13</strain>
    </source>
</reference>
<evidence type="ECO:0000313" key="7">
    <source>
        <dbReference type="EMBL" id="APF19281.1"/>
    </source>
</evidence>
<dbReference type="HAMAP" id="MF_01804">
    <property type="entry name" value="ScpB"/>
    <property type="match status" value="1"/>
</dbReference>
<dbReference type="Pfam" id="PF04079">
    <property type="entry name" value="SMC_ScpB"/>
    <property type="match status" value="1"/>
</dbReference>
<dbReference type="PANTHER" id="PTHR34298">
    <property type="entry name" value="SEGREGATION AND CONDENSATION PROTEIN B"/>
    <property type="match status" value="1"/>
</dbReference>
<dbReference type="HOGENOM" id="CLU_045647_5_2_0"/>
<feature type="compositionally biased region" description="Polar residues" evidence="6">
    <location>
        <begin position="213"/>
        <end position="222"/>
    </location>
</feature>
<organism evidence="8 9">
    <name type="scientific">Caldithrix abyssi DSM 13497</name>
    <dbReference type="NCBI Taxonomy" id="880073"/>
    <lineage>
        <taxon>Bacteria</taxon>
        <taxon>Pseudomonadati</taxon>
        <taxon>Calditrichota</taxon>
        <taxon>Calditrichia</taxon>
        <taxon>Calditrichales</taxon>
        <taxon>Calditrichaceae</taxon>
        <taxon>Caldithrix</taxon>
    </lineage>
</organism>
<evidence type="ECO:0000256" key="2">
    <source>
        <dbReference type="ARBA" id="ARBA00022618"/>
    </source>
</evidence>
<comment type="subcellular location">
    <subcellularLocation>
        <location evidence="5">Cytoplasm</location>
    </subcellularLocation>
    <text evidence="5">Associated with two foci at the outer edges of the nucleoid region in young cells, and at four foci within both cell halves in older cells.</text>
</comment>
<evidence type="ECO:0000313" key="9">
    <source>
        <dbReference type="Proteomes" id="UP000004671"/>
    </source>
</evidence>
<feature type="region of interest" description="Disordered" evidence="6">
    <location>
        <begin position="198"/>
        <end position="228"/>
    </location>
</feature>
<evidence type="ECO:0000313" key="8">
    <source>
        <dbReference type="EMBL" id="EHO43187.1"/>
    </source>
</evidence>
<dbReference type="PaxDb" id="880073-Calab_3589"/>
<dbReference type="eggNOG" id="COG1386">
    <property type="taxonomic scope" value="Bacteria"/>
</dbReference>
<dbReference type="Proteomes" id="UP000004671">
    <property type="component" value="Chromosome"/>
</dbReference>
<dbReference type="GO" id="GO:0051304">
    <property type="term" value="P:chromosome separation"/>
    <property type="evidence" value="ECO:0007669"/>
    <property type="project" value="InterPro"/>
</dbReference>
<dbReference type="GO" id="GO:0006260">
    <property type="term" value="P:DNA replication"/>
    <property type="evidence" value="ECO:0007669"/>
    <property type="project" value="UniProtKB-UniRule"/>
</dbReference>
<evidence type="ECO:0000256" key="5">
    <source>
        <dbReference type="HAMAP-Rule" id="MF_01804"/>
    </source>
</evidence>
<dbReference type="STRING" id="880073.Cabys_2532"/>
<dbReference type="PANTHER" id="PTHR34298:SF2">
    <property type="entry name" value="SEGREGATION AND CONDENSATION PROTEIN B"/>
    <property type="match status" value="1"/>
</dbReference>
<dbReference type="KEGG" id="caby:Cabys_2532"/>
<name>H1XYC0_CALAY</name>
<dbReference type="EMBL" id="CM001402">
    <property type="protein sequence ID" value="EHO43187.1"/>
    <property type="molecule type" value="Genomic_DNA"/>
</dbReference>
<keyword evidence="3 5" id="KW-0159">Chromosome partition</keyword>
<evidence type="ECO:0000256" key="6">
    <source>
        <dbReference type="SAM" id="MobiDB-lite"/>
    </source>
</evidence>
<dbReference type="GO" id="GO:0051301">
    <property type="term" value="P:cell division"/>
    <property type="evidence" value="ECO:0007669"/>
    <property type="project" value="UniProtKB-KW"/>
</dbReference>
<dbReference type="InterPro" id="IPR036390">
    <property type="entry name" value="WH_DNA-bd_sf"/>
</dbReference>
<evidence type="ECO:0000256" key="1">
    <source>
        <dbReference type="ARBA" id="ARBA00022490"/>
    </source>
</evidence>
<evidence type="ECO:0000256" key="3">
    <source>
        <dbReference type="ARBA" id="ARBA00022829"/>
    </source>
</evidence>
<dbReference type="AlphaFoldDB" id="H1XYC0"/>